<dbReference type="Proteomes" id="UP000622552">
    <property type="component" value="Unassembled WGS sequence"/>
</dbReference>
<keyword evidence="6" id="KW-1185">Reference proteome</keyword>
<dbReference type="Gene3D" id="3.40.225.10">
    <property type="entry name" value="Class II aldolase/adducin N-terminal domain"/>
    <property type="match status" value="1"/>
</dbReference>
<dbReference type="FunFam" id="3.40.50.720:FF:000084">
    <property type="entry name" value="Short-chain dehydrogenase reductase"/>
    <property type="match status" value="1"/>
</dbReference>
<evidence type="ECO:0000313" key="5">
    <source>
        <dbReference type="EMBL" id="MBG6135520.1"/>
    </source>
</evidence>
<dbReference type="PROSITE" id="PS00061">
    <property type="entry name" value="ADH_SHORT"/>
    <property type="match status" value="1"/>
</dbReference>
<dbReference type="InterPro" id="IPR002347">
    <property type="entry name" value="SDR_fam"/>
</dbReference>
<organism evidence="5 6">
    <name type="scientific">Longispora fulva</name>
    <dbReference type="NCBI Taxonomy" id="619741"/>
    <lineage>
        <taxon>Bacteria</taxon>
        <taxon>Bacillati</taxon>
        <taxon>Actinomycetota</taxon>
        <taxon>Actinomycetes</taxon>
        <taxon>Micromonosporales</taxon>
        <taxon>Micromonosporaceae</taxon>
        <taxon>Longispora</taxon>
    </lineage>
</organism>
<proteinExistence type="inferred from homology"/>
<keyword evidence="2" id="KW-0560">Oxidoreductase</keyword>
<evidence type="ECO:0000313" key="6">
    <source>
        <dbReference type="Proteomes" id="UP000622552"/>
    </source>
</evidence>
<dbReference type="SUPFAM" id="SSF51735">
    <property type="entry name" value="NAD(P)-binding Rossmann-fold domains"/>
    <property type="match status" value="1"/>
</dbReference>
<comment type="similarity">
    <text evidence="1">Belongs to the short-chain dehydrogenases/reductases (SDR) family.</text>
</comment>
<dbReference type="EMBL" id="JADOUF010000001">
    <property type="protein sequence ID" value="MBG6135520.1"/>
    <property type="molecule type" value="Genomic_DNA"/>
</dbReference>
<sequence>MRDRWNDAEAPADPLGQCVYGSRLLGAEPGLVLHGGGNTSVKTTTTDLDGSEVEVLHVKGSGWNLATIEPAGFAPLRMARLRELLTLPALSDPDMMNALRCSSLDAGAPDPSVESLLHALLPYPAVLHSHADALIAWTNQPDGAARVRELFGKAVVVVPYVMPGFDLARRCADTVLDELTDETVGIVLLNHGLFTFGADTREAYRRHVDLISRIEAALPVPPVSDSPAPEFPALEQARLRAELSGLVGAPVILRRHEDPAVRAFVEHPELAALAGRGPLTPDHVIRTKRVPLVGRDLDGYTRDYRAYFAANADRRGTELTMLDPAPRVLLDRAFGLLTAGRRAADAQIAADIYRHTVAVIGQAEQLDGYRALPAPDIFDVEYWDLEQAKLRMAGAPAEFTGEVALVTGAASGIGRACAEALLARGAAVLAVDVDPGVSDLFAGSDRLGVLADVTDADALAAAVAAGVDRFGGIDMVVASAGVFPASRPLADWDQAEWRRTMAVNADATAALFALVHPYLALAPRGGRVVLVASKNVPAPGPGAAAYSASKAAATQLARIAALEWAADGIRVNLVHPDAVFDTGLWSPELLAQRAAHYGMTVQAYRRRNLLGTELTSARVGALVATMCSDVFSGTTGTQVPIDGGNERVI</sequence>
<dbReference type="PANTHER" id="PTHR24321">
    <property type="entry name" value="DEHYDROGENASES, SHORT CHAIN"/>
    <property type="match status" value="1"/>
</dbReference>
<evidence type="ECO:0000259" key="4">
    <source>
        <dbReference type="SMART" id="SM01007"/>
    </source>
</evidence>
<comment type="caution">
    <text evidence="5">The sequence shown here is derived from an EMBL/GenBank/DDBJ whole genome shotgun (WGS) entry which is preliminary data.</text>
</comment>
<dbReference type="InterPro" id="IPR036409">
    <property type="entry name" value="Aldolase_II/adducin_N_sf"/>
</dbReference>
<name>A0A8J7GAY4_9ACTN</name>
<accession>A0A8J7GAY4</accession>
<dbReference type="AlphaFoldDB" id="A0A8J7GAY4"/>
<evidence type="ECO:0000259" key="3">
    <source>
        <dbReference type="SMART" id="SM00822"/>
    </source>
</evidence>
<reference evidence="5" key="1">
    <citation type="submission" date="2020-11" db="EMBL/GenBank/DDBJ databases">
        <title>Sequencing the genomes of 1000 actinobacteria strains.</title>
        <authorList>
            <person name="Klenk H.-P."/>
        </authorList>
    </citation>
    <scope>NUCLEOTIDE SEQUENCE</scope>
    <source>
        <strain evidence="5">DSM 45356</strain>
    </source>
</reference>
<dbReference type="Pfam" id="PF00596">
    <property type="entry name" value="Aldolase_II"/>
    <property type="match status" value="1"/>
</dbReference>
<dbReference type="SMART" id="SM01007">
    <property type="entry name" value="Aldolase_II"/>
    <property type="match status" value="1"/>
</dbReference>
<dbReference type="Pfam" id="PF13561">
    <property type="entry name" value="adh_short_C2"/>
    <property type="match status" value="1"/>
</dbReference>
<dbReference type="GO" id="GO:0016491">
    <property type="term" value="F:oxidoreductase activity"/>
    <property type="evidence" value="ECO:0007669"/>
    <property type="project" value="UniProtKB-KW"/>
</dbReference>
<dbReference type="NCBIfam" id="NF006196">
    <property type="entry name" value="PRK08324.2-4"/>
    <property type="match status" value="1"/>
</dbReference>
<protein>
    <submittedName>
        <fullName evidence="5">Rhamnose utilization protein RhaD (Predicted bifunctional aldolase and dehydrogenase)/NAD(P)-dependent dehydrogenase (Short-subunit alcohol dehydrogenase family)</fullName>
    </submittedName>
</protein>
<evidence type="ECO:0000256" key="2">
    <source>
        <dbReference type="ARBA" id="ARBA00023002"/>
    </source>
</evidence>
<dbReference type="InterPro" id="IPR001303">
    <property type="entry name" value="Aldolase_II/adducin_N"/>
</dbReference>
<dbReference type="PRINTS" id="PR00081">
    <property type="entry name" value="GDHRDH"/>
</dbReference>
<dbReference type="InterPro" id="IPR036291">
    <property type="entry name" value="NAD(P)-bd_dom_sf"/>
</dbReference>
<dbReference type="SUPFAM" id="SSF53639">
    <property type="entry name" value="AraD/HMP-PK domain-like"/>
    <property type="match status" value="1"/>
</dbReference>
<dbReference type="InterPro" id="IPR057326">
    <property type="entry name" value="KR_dom"/>
</dbReference>
<dbReference type="RefSeq" id="WP_197002618.1">
    <property type="nucleotide sequence ID" value="NZ_BONS01000002.1"/>
</dbReference>
<dbReference type="InterPro" id="IPR020904">
    <property type="entry name" value="Sc_DH/Rdtase_CS"/>
</dbReference>
<feature type="domain" description="Ketoreductase" evidence="3">
    <location>
        <begin position="402"/>
        <end position="572"/>
    </location>
</feature>
<dbReference type="Gene3D" id="3.40.50.720">
    <property type="entry name" value="NAD(P)-binding Rossmann-like Domain"/>
    <property type="match status" value="1"/>
</dbReference>
<dbReference type="PRINTS" id="PR00080">
    <property type="entry name" value="SDRFAMILY"/>
</dbReference>
<feature type="domain" description="Class II aldolase/adducin N-terminal" evidence="4">
    <location>
        <begin position="17"/>
        <end position="218"/>
    </location>
</feature>
<evidence type="ECO:0000256" key="1">
    <source>
        <dbReference type="ARBA" id="ARBA00006484"/>
    </source>
</evidence>
<gene>
    <name evidence="5" type="ORF">IW245_001714</name>
</gene>
<dbReference type="SMART" id="SM00822">
    <property type="entry name" value="PKS_KR"/>
    <property type="match status" value="1"/>
</dbReference>
<dbReference type="PANTHER" id="PTHR24321:SF14">
    <property type="entry name" value="SHORT-CHAIN TYPE DEHYDROGENASE_REDUCTASE BLR2146-RELATED"/>
    <property type="match status" value="1"/>
</dbReference>